<sequence length="63" mass="7008">MEDPLPEQTMEQLDSAKERSPRSAGGDIREYRWPEGGVQELMLKGFLWHFNGQGAVGTCLLGS</sequence>
<feature type="region of interest" description="Disordered" evidence="1">
    <location>
        <begin position="1"/>
        <end position="31"/>
    </location>
</feature>
<accession>L5M642</accession>
<evidence type="ECO:0000256" key="1">
    <source>
        <dbReference type="SAM" id="MobiDB-lite"/>
    </source>
</evidence>
<evidence type="ECO:0000313" key="3">
    <source>
        <dbReference type="Proteomes" id="UP000010556"/>
    </source>
</evidence>
<proteinExistence type="predicted"/>
<dbReference type="AlphaFoldDB" id="L5M642"/>
<name>L5M642_MYODS</name>
<gene>
    <name evidence="2" type="ORF">MDA_GLEAN10003694</name>
</gene>
<feature type="compositionally biased region" description="Basic and acidic residues" evidence="1">
    <location>
        <begin position="14"/>
        <end position="31"/>
    </location>
</feature>
<keyword evidence="3" id="KW-1185">Reference proteome</keyword>
<dbReference type="Proteomes" id="UP000010556">
    <property type="component" value="Unassembled WGS sequence"/>
</dbReference>
<evidence type="ECO:0000313" key="2">
    <source>
        <dbReference type="EMBL" id="ELK33750.1"/>
    </source>
</evidence>
<organism evidence="2 3">
    <name type="scientific">Myotis davidii</name>
    <name type="common">David's myotis</name>
    <dbReference type="NCBI Taxonomy" id="225400"/>
    <lineage>
        <taxon>Eukaryota</taxon>
        <taxon>Metazoa</taxon>
        <taxon>Chordata</taxon>
        <taxon>Craniata</taxon>
        <taxon>Vertebrata</taxon>
        <taxon>Euteleostomi</taxon>
        <taxon>Mammalia</taxon>
        <taxon>Eutheria</taxon>
        <taxon>Laurasiatheria</taxon>
        <taxon>Chiroptera</taxon>
        <taxon>Yangochiroptera</taxon>
        <taxon>Vespertilionidae</taxon>
        <taxon>Myotis</taxon>
    </lineage>
</organism>
<reference evidence="3" key="1">
    <citation type="journal article" date="2013" name="Science">
        <title>Comparative analysis of bat genomes provides insight into the evolution of flight and immunity.</title>
        <authorList>
            <person name="Zhang G."/>
            <person name="Cowled C."/>
            <person name="Shi Z."/>
            <person name="Huang Z."/>
            <person name="Bishop-Lilly K.A."/>
            <person name="Fang X."/>
            <person name="Wynne J.W."/>
            <person name="Xiong Z."/>
            <person name="Baker M.L."/>
            <person name="Zhao W."/>
            <person name="Tachedjian M."/>
            <person name="Zhu Y."/>
            <person name="Zhou P."/>
            <person name="Jiang X."/>
            <person name="Ng J."/>
            <person name="Yang L."/>
            <person name="Wu L."/>
            <person name="Xiao J."/>
            <person name="Feng Y."/>
            <person name="Chen Y."/>
            <person name="Sun X."/>
            <person name="Zhang Y."/>
            <person name="Marsh G.A."/>
            <person name="Crameri G."/>
            <person name="Broder C.C."/>
            <person name="Frey K.G."/>
            <person name="Wang L.F."/>
            <person name="Wang J."/>
        </authorList>
    </citation>
    <scope>NUCLEOTIDE SEQUENCE [LARGE SCALE GENOMIC DNA]</scope>
</reference>
<protein>
    <submittedName>
        <fullName evidence="2">Uncharacterized protein</fullName>
    </submittedName>
</protein>
<dbReference type="EMBL" id="KB103916">
    <property type="protein sequence ID" value="ELK33750.1"/>
    <property type="molecule type" value="Genomic_DNA"/>
</dbReference>